<feature type="domain" description="Lytic transglycosylase superhelical linker" evidence="5">
    <location>
        <begin position="420"/>
        <end position="485"/>
    </location>
</feature>
<dbReference type="SUPFAM" id="SSF48435">
    <property type="entry name" value="Bacterial muramidases"/>
    <property type="match status" value="1"/>
</dbReference>
<comment type="similarity">
    <text evidence="1">Belongs to the transglycosylase Slt family.</text>
</comment>
<accession>A0ABY5GP12</accession>
<evidence type="ECO:0000259" key="4">
    <source>
        <dbReference type="Pfam" id="PF01464"/>
    </source>
</evidence>
<dbReference type="SUPFAM" id="SSF53955">
    <property type="entry name" value="Lysozyme-like"/>
    <property type="match status" value="1"/>
</dbReference>
<dbReference type="Proteomes" id="UP001059950">
    <property type="component" value="Chromosome"/>
</dbReference>
<feature type="chain" id="PRO_5045857908" evidence="3">
    <location>
        <begin position="31"/>
        <end position="683"/>
    </location>
</feature>
<dbReference type="PROSITE" id="PS00922">
    <property type="entry name" value="TRANSGLYCOSYLASE"/>
    <property type="match status" value="1"/>
</dbReference>
<dbReference type="Pfam" id="PF01464">
    <property type="entry name" value="SLT"/>
    <property type="match status" value="1"/>
</dbReference>
<dbReference type="Pfam" id="PF00760">
    <property type="entry name" value="Cucumo_coat"/>
    <property type="match status" value="1"/>
</dbReference>
<dbReference type="CDD" id="cd13401">
    <property type="entry name" value="Slt70-like"/>
    <property type="match status" value="1"/>
</dbReference>
<feature type="domain" description="Transglycosylase SLT" evidence="4">
    <location>
        <begin position="497"/>
        <end position="609"/>
    </location>
</feature>
<dbReference type="Gene3D" id="1.10.530.10">
    <property type="match status" value="1"/>
</dbReference>
<gene>
    <name evidence="6" type="ORF">KDX31_09975</name>
</gene>
<feature type="signal peptide" evidence="3">
    <location>
        <begin position="1"/>
        <end position="30"/>
    </location>
</feature>
<evidence type="ECO:0000313" key="7">
    <source>
        <dbReference type="Proteomes" id="UP001059950"/>
    </source>
</evidence>
<dbReference type="InterPro" id="IPR012289">
    <property type="entry name" value="Lytic_TGlycosylase_superhlx_L"/>
</dbReference>
<name>A0ABY5GP12_9GAMM</name>
<evidence type="ECO:0000256" key="2">
    <source>
        <dbReference type="ARBA" id="ARBA00022729"/>
    </source>
</evidence>
<evidence type="ECO:0000256" key="1">
    <source>
        <dbReference type="ARBA" id="ARBA00007734"/>
    </source>
</evidence>
<dbReference type="Pfam" id="PF14718">
    <property type="entry name" value="SLT_L"/>
    <property type="match status" value="1"/>
</dbReference>
<keyword evidence="7" id="KW-1185">Reference proteome</keyword>
<evidence type="ECO:0000313" key="6">
    <source>
        <dbReference type="EMBL" id="UTW01708.1"/>
    </source>
</evidence>
<keyword evidence="2 3" id="KW-0732">Signal</keyword>
<dbReference type="InterPro" id="IPR023346">
    <property type="entry name" value="Lysozyme-like_dom_sf"/>
</dbReference>
<dbReference type="InterPro" id="IPR037061">
    <property type="entry name" value="Lytic_TGlycoase_superhlx_L_sf"/>
</dbReference>
<dbReference type="Gene3D" id="1.10.1240.20">
    <property type="entry name" value="Lytic transglycosylase, superhelical linker domain"/>
    <property type="match status" value="1"/>
</dbReference>
<reference evidence="6" key="1">
    <citation type="submission" date="2021-04" db="EMBL/GenBank/DDBJ databases">
        <title>Oceanospirillales bacteria with DddD are important DMSP degraders in coastal seawater.</title>
        <authorList>
            <person name="Liu J."/>
        </authorList>
    </citation>
    <scope>NUCLEOTIDE SEQUENCE</scope>
    <source>
        <strain evidence="6">GY6</strain>
    </source>
</reference>
<proteinExistence type="inferred from homology"/>
<dbReference type="EMBL" id="CP073344">
    <property type="protein sequence ID" value="UTW01708.1"/>
    <property type="molecule type" value="Genomic_DNA"/>
</dbReference>
<dbReference type="PANTHER" id="PTHR37423">
    <property type="entry name" value="SOLUBLE LYTIC MUREIN TRANSGLYCOSYLASE-RELATED"/>
    <property type="match status" value="1"/>
</dbReference>
<protein>
    <submittedName>
        <fullName evidence="6">Transglycosylase SLT domain-containing protein</fullName>
    </submittedName>
</protein>
<sequence>MSATKRPRIIHSIFLCTLMTVTLSKAQANAAPVKPTGTDQSPQDLYIQALDMLNGDNLEAFYQLKSRLTTYPLYPYLEQKELVHNFDNIAQHHINLYSKTYEGIPTVYPLQQKWLNYLAGNQRWKQYISAYRNADVKSEQYECNYRNALLQTGQSSLAIKGIETLWNTGHSISNACDPVFSYWMSNANAPSGKLAYQRFWKAIDKGNIKLAKYLTRFIKQKQQSQATERFIAVHNSPSLVQSPKYLPGDTTASRSTYLYGIDRLSRKSPQAATQVWLKIGSTLSFTPDDRQKLARNLARRLTYRPDQQTDTLLSQLNQPHDDEIQERRIMLALTGLNWKKVHQLIDQLPAKNQQEERWVYWKTLAASHIEGLKPSYSEAFTKLSRERSYYGLLAARTLQTGFHLNPQQNRVSEEAVALQQQLPAMRRMHELYQLDERYLARREWNQLTRDYDANQFRTAATVLHRWGWHNMAIIGVAQAKYWDDITLRFPMPYSETFSALAGQYKIDTNWARAIARQESAYQPYARSSVGARGLMQLMPKTAQSTAKHHNIPYKNSSDLYQPETNINIGVAYLAEMQEKFDNNQIYATAAYNAGPHRVKRWLEQRGALPVDIWIETIPFNETRRYVMNVMAYHAVYRTLAGQPSHIIEGQTAFRVALQNSTGATQAEQLRDFIRFNRHSTTTR</sequence>
<dbReference type="InterPro" id="IPR008939">
    <property type="entry name" value="Lytic_TGlycosylase_superhlx_U"/>
</dbReference>
<organism evidence="6 7">
    <name type="scientific">Amphritea atlantica</name>
    <dbReference type="NCBI Taxonomy" id="355243"/>
    <lineage>
        <taxon>Bacteria</taxon>
        <taxon>Pseudomonadati</taxon>
        <taxon>Pseudomonadota</taxon>
        <taxon>Gammaproteobacteria</taxon>
        <taxon>Oceanospirillales</taxon>
        <taxon>Oceanospirillaceae</taxon>
        <taxon>Amphritea</taxon>
    </lineage>
</organism>
<dbReference type="Gene3D" id="1.25.20.10">
    <property type="entry name" value="Bacterial muramidases"/>
    <property type="match status" value="1"/>
</dbReference>
<dbReference type="InterPro" id="IPR000189">
    <property type="entry name" value="Transglyc_AS"/>
</dbReference>
<dbReference type="PANTHER" id="PTHR37423:SF5">
    <property type="entry name" value="SOLUBLE LYTIC MUREIN TRANSGLYCOSYLASE"/>
    <property type="match status" value="1"/>
</dbReference>
<evidence type="ECO:0000259" key="5">
    <source>
        <dbReference type="Pfam" id="PF14718"/>
    </source>
</evidence>
<dbReference type="InterPro" id="IPR008258">
    <property type="entry name" value="Transglycosylase_SLT_dom_1"/>
</dbReference>
<evidence type="ECO:0000256" key="3">
    <source>
        <dbReference type="SAM" id="SignalP"/>
    </source>
</evidence>